<keyword evidence="3" id="KW-1185">Reference proteome</keyword>
<proteinExistence type="predicted"/>
<feature type="compositionally biased region" description="Basic and acidic residues" evidence="1">
    <location>
        <begin position="83"/>
        <end position="92"/>
    </location>
</feature>
<accession>A0A6A6WBE0</accession>
<evidence type="ECO:0000313" key="2">
    <source>
        <dbReference type="EMBL" id="KAF2760152.1"/>
    </source>
</evidence>
<organism evidence="2 3">
    <name type="scientific">Pseudovirgaria hyperparasitica</name>
    <dbReference type="NCBI Taxonomy" id="470096"/>
    <lineage>
        <taxon>Eukaryota</taxon>
        <taxon>Fungi</taxon>
        <taxon>Dikarya</taxon>
        <taxon>Ascomycota</taxon>
        <taxon>Pezizomycotina</taxon>
        <taxon>Dothideomycetes</taxon>
        <taxon>Dothideomycetes incertae sedis</taxon>
        <taxon>Acrospermales</taxon>
        <taxon>Acrospermaceae</taxon>
        <taxon>Pseudovirgaria</taxon>
    </lineage>
</organism>
<sequence>MEWAQARIGQFGELGSDSGLGSRVCLWGRREVSKDDENDDEDDDDDGNDDDAEDEQAWQSVMDGSGVDKNKRTEPVKSGPEVQESRSPETRE</sequence>
<feature type="compositionally biased region" description="Acidic residues" evidence="1">
    <location>
        <begin position="36"/>
        <end position="56"/>
    </location>
</feature>
<dbReference type="GeneID" id="54487691"/>
<gene>
    <name evidence="2" type="ORF">EJ05DRAFT_498122</name>
</gene>
<protein>
    <submittedName>
        <fullName evidence="2">Uncharacterized protein</fullName>
    </submittedName>
</protein>
<dbReference type="Proteomes" id="UP000799437">
    <property type="component" value="Unassembled WGS sequence"/>
</dbReference>
<evidence type="ECO:0000313" key="3">
    <source>
        <dbReference type="Proteomes" id="UP000799437"/>
    </source>
</evidence>
<dbReference type="EMBL" id="ML996568">
    <property type="protein sequence ID" value="KAF2760152.1"/>
    <property type="molecule type" value="Genomic_DNA"/>
</dbReference>
<feature type="region of interest" description="Disordered" evidence="1">
    <location>
        <begin position="1"/>
        <end position="92"/>
    </location>
</feature>
<evidence type="ECO:0000256" key="1">
    <source>
        <dbReference type="SAM" id="MobiDB-lite"/>
    </source>
</evidence>
<reference evidence="2" key="1">
    <citation type="journal article" date="2020" name="Stud. Mycol.">
        <title>101 Dothideomycetes genomes: a test case for predicting lifestyles and emergence of pathogens.</title>
        <authorList>
            <person name="Haridas S."/>
            <person name="Albert R."/>
            <person name="Binder M."/>
            <person name="Bloem J."/>
            <person name="Labutti K."/>
            <person name="Salamov A."/>
            <person name="Andreopoulos B."/>
            <person name="Baker S."/>
            <person name="Barry K."/>
            <person name="Bills G."/>
            <person name="Bluhm B."/>
            <person name="Cannon C."/>
            <person name="Castanera R."/>
            <person name="Culley D."/>
            <person name="Daum C."/>
            <person name="Ezra D."/>
            <person name="Gonzalez J."/>
            <person name="Henrissat B."/>
            <person name="Kuo A."/>
            <person name="Liang C."/>
            <person name="Lipzen A."/>
            <person name="Lutzoni F."/>
            <person name="Magnuson J."/>
            <person name="Mondo S."/>
            <person name="Nolan M."/>
            <person name="Ohm R."/>
            <person name="Pangilinan J."/>
            <person name="Park H.-J."/>
            <person name="Ramirez L."/>
            <person name="Alfaro M."/>
            <person name="Sun H."/>
            <person name="Tritt A."/>
            <person name="Yoshinaga Y."/>
            <person name="Zwiers L.-H."/>
            <person name="Turgeon B."/>
            <person name="Goodwin S."/>
            <person name="Spatafora J."/>
            <person name="Crous P."/>
            <person name="Grigoriev I."/>
        </authorList>
    </citation>
    <scope>NUCLEOTIDE SEQUENCE</scope>
    <source>
        <strain evidence="2">CBS 121739</strain>
    </source>
</reference>
<dbReference type="AlphaFoldDB" id="A0A6A6WBE0"/>
<dbReference type="RefSeq" id="XP_033602603.1">
    <property type="nucleotide sequence ID" value="XM_033746637.1"/>
</dbReference>
<feature type="compositionally biased region" description="Basic and acidic residues" evidence="1">
    <location>
        <begin position="66"/>
        <end position="75"/>
    </location>
</feature>
<name>A0A6A6WBE0_9PEZI</name>